<evidence type="ECO:0000256" key="1">
    <source>
        <dbReference type="SAM" id="SignalP"/>
    </source>
</evidence>
<accession>A0ABW2L8K9</accession>
<dbReference type="InterPro" id="IPR013424">
    <property type="entry name" value="Ice-binding_C"/>
</dbReference>
<dbReference type="RefSeq" id="WP_379714504.1">
    <property type="nucleotide sequence ID" value="NZ_JBHTBS010000009.1"/>
</dbReference>
<sequence>MRANQFVLTFIGALALIPAANAALILGDTIGIDFQPTQARADAVGGTLATGTNFNVFDIDTDDDGLSIAVDGDDLDSTATIAAGTLINTSGATVSGVSFSLTNNTTQDTLRATFANQGTDGALPPSLLNEMAVWQDGYISNNQGGSLGIPSGGNFVLTFSGLDDSLTYVLEGGWDNDNGSGNFNMNWAADGKDFTTDIAGAAGAGYGKLSGLSTDGAGNLVITVTEANDPDHVVIGGLTLTAVPEPSAAILAGAGGFFLLLRRNRRS</sequence>
<dbReference type="Pfam" id="PF07589">
    <property type="entry name" value="PEP-CTERM"/>
    <property type="match status" value="1"/>
</dbReference>
<proteinExistence type="predicted"/>
<feature type="chain" id="PRO_5046950932" evidence="1">
    <location>
        <begin position="23"/>
        <end position="267"/>
    </location>
</feature>
<dbReference type="NCBIfam" id="TIGR02595">
    <property type="entry name" value="PEP_CTERM"/>
    <property type="match status" value="1"/>
</dbReference>
<evidence type="ECO:0000313" key="4">
    <source>
        <dbReference type="Proteomes" id="UP001596472"/>
    </source>
</evidence>
<reference evidence="4" key="1">
    <citation type="journal article" date="2019" name="Int. J. Syst. Evol. Microbiol.">
        <title>The Global Catalogue of Microorganisms (GCM) 10K type strain sequencing project: providing services to taxonomists for standard genome sequencing and annotation.</title>
        <authorList>
            <consortium name="The Broad Institute Genomics Platform"/>
            <consortium name="The Broad Institute Genome Sequencing Center for Infectious Disease"/>
            <person name="Wu L."/>
            <person name="Ma J."/>
        </authorList>
    </citation>
    <scope>NUCLEOTIDE SEQUENCE [LARGE SCALE GENOMIC DNA]</scope>
    <source>
        <strain evidence="4">CGMCC 4.1467</strain>
    </source>
</reference>
<protein>
    <submittedName>
        <fullName evidence="3">PEP-CTERM sorting domain-containing protein</fullName>
    </submittedName>
</protein>
<gene>
    <name evidence="3" type="ORF">ACFQY0_16250</name>
</gene>
<feature type="domain" description="Ice-binding protein C-terminal" evidence="2">
    <location>
        <begin position="242"/>
        <end position="266"/>
    </location>
</feature>
<evidence type="ECO:0000313" key="3">
    <source>
        <dbReference type="EMBL" id="MFC7338748.1"/>
    </source>
</evidence>
<name>A0ABW2L8K9_9BACT</name>
<keyword evidence="4" id="KW-1185">Reference proteome</keyword>
<evidence type="ECO:0000259" key="2">
    <source>
        <dbReference type="Pfam" id="PF07589"/>
    </source>
</evidence>
<dbReference type="EMBL" id="JBHTBS010000009">
    <property type="protein sequence ID" value="MFC7338748.1"/>
    <property type="molecule type" value="Genomic_DNA"/>
</dbReference>
<dbReference type="Proteomes" id="UP001596472">
    <property type="component" value="Unassembled WGS sequence"/>
</dbReference>
<feature type="signal peptide" evidence="1">
    <location>
        <begin position="1"/>
        <end position="22"/>
    </location>
</feature>
<keyword evidence="1" id="KW-0732">Signal</keyword>
<comment type="caution">
    <text evidence="3">The sequence shown here is derived from an EMBL/GenBank/DDBJ whole genome shotgun (WGS) entry which is preliminary data.</text>
</comment>
<organism evidence="3 4">
    <name type="scientific">Haloferula chungangensis</name>
    <dbReference type="NCBI Taxonomy" id="1048331"/>
    <lineage>
        <taxon>Bacteria</taxon>
        <taxon>Pseudomonadati</taxon>
        <taxon>Verrucomicrobiota</taxon>
        <taxon>Verrucomicrobiia</taxon>
        <taxon>Verrucomicrobiales</taxon>
        <taxon>Verrucomicrobiaceae</taxon>
        <taxon>Haloferula</taxon>
    </lineage>
</organism>